<dbReference type="InterPro" id="IPR050360">
    <property type="entry name" value="MFS_Sugar_Transporters"/>
</dbReference>
<dbReference type="NCBIfam" id="TIGR00879">
    <property type="entry name" value="SP"/>
    <property type="match status" value="1"/>
</dbReference>
<evidence type="ECO:0000313" key="11">
    <source>
        <dbReference type="EMBL" id="CEF78333.1"/>
    </source>
</evidence>
<dbReference type="PROSITE" id="PS50850">
    <property type="entry name" value="MFS"/>
    <property type="match status" value="1"/>
</dbReference>
<feature type="transmembrane region" description="Helical" evidence="9">
    <location>
        <begin position="382"/>
        <end position="407"/>
    </location>
</feature>
<feature type="transmembrane region" description="Helical" evidence="9">
    <location>
        <begin position="318"/>
        <end position="339"/>
    </location>
</feature>
<proteinExistence type="inferred from homology"/>
<keyword evidence="3 7" id="KW-0813">Transport</keyword>
<reference evidence="12" key="5">
    <citation type="submission" date="2017-01" db="UniProtKB">
        <authorList>
            <consortium name="EnsemblFungi"/>
        </authorList>
    </citation>
    <scope>IDENTIFICATION</scope>
    <source>
        <strain evidence="12">PH-1 / ATCC MYA-4620 / FGSC 9075 / NRRL 31084</strain>
    </source>
</reference>
<dbReference type="InterPro" id="IPR020846">
    <property type="entry name" value="MFS_dom"/>
</dbReference>
<dbReference type="PANTHER" id="PTHR48022">
    <property type="entry name" value="PLASTIDIC GLUCOSE TRANSPORTER 4"/>
    <property type="match status" value="1"/>
</dbReference>
<dbReference type="PROSITE" id="PS00217">
    <property type="entry name" value="SUGAR_TRANSPORT_2"/>
    <property type="match status" value="1"/>
</dbReference>
<evidence type="ECO:0000259" key="10">
    <source>
        <dbReference type="PROSITE" id="PS50850"/>
    </source>
</evidence>
<dbReference type="InterPro" id="IPR003663">
    <property type="entry name" value="Sugar/inositol_transpt"/>
</dbReference>
<dbReference type="CDD" id="cd17356">
    <property type="entry name" value="MFS_HXT"/>
    <property type="match status" value="1"/>
</dbReference>
<gene>
    <name evidence="12" type="primary">FG03512.1</name>
    <name evidence="11" type="ORF">FGRAMPH1_01T13059</name>
</gene>
<reference evidence="11 13" key="4">
    <citation type="journal article" date="2015" name="BMC Genomics">
        <title>The completed genome sequence of the pathogenic ascomycete fungus Fusarium graminearum.</title>
        <authorList>
            <person name="King R."/>
            <person name="Urban M."/>
            <person name="Hammond-Kosack M.C."/>
            <person name="Hassani-Pak K."/>
            <person name="Hammond-Kosack K.E."/>
        </authorList>
    </citation>
    <scope>NUCLEOTIDE SEQUENCE [LARGE SCALE GENOMIC DNA]</scope>
    <source>
        <strain evidence="13">ATCC MYA-4620 / CBS 123657 / FGSC 9075 / NRRL 31084 / PH-1</strain>
        <strain evidence="11">PH-1</strain>
    </source>
</reference>
<keyword evidence="6 9" id="KW-0472">Membrane</keyword>
<feature type="transmembrane region" description="Helical" evidence="9">
    <location>
        <begin position="346"/>
        <end position="362"/>
    </location>
</feature>
<dbReference type="AlphaFoldDB" id="V6R645"/>
<protein>
    <submittedName>
        <fullName evidence="11">Chromosome 2, complete genome</fullName>
    </submittedName>
</protein>
<evidence type="ECO:0000256" key="6">
    <source>
        <dbReference type="ARBA" id="ARBA00023136"/>
    </source>
</evidence>
<evidence type="ECO:0000256" key="2">
    <source>
        <dbReference type="ARBA" id="ARBA00010992"/>
    </source>
</evidence>
<feature type="region of interest" description="Disordered" evidence="8">
    <location>
        <begin position="524"/>
        <end position="565"/>
    </location>
</feature>
<dbReference type="InParanoid" id="V6R645"/>
<feature type="transmembrane region" description="Helical" evidence="9">
    <location>
        <begin position="161"/>
        <end position="183"/>
    </location>
</feature>
<dbReference type="FunFam" id="1.20.1250.20:FF:000134">
    <property type="entry name" value="MFS sugar transporter protein"/>
    <property type="match status" value="1"/>
</dbReference>
<dbReference type="GO" id="GO:0016020">
    <property type="term" value="C:membrane"/>
    <property type="evidence" value="ECO:0007669"/>
    <property type="project" value="UniProtKB-SubCell"/>
</dbReference>
<dbReference type="EnsemblFungi" id="CEF78333">
    <property type="protein sequence ID" value="CEF78333"/>
    <property type="gene ID" value="FGRRES_03512"/>
</dbReference>
<dbReference type="InterPro" id="IPR005828">
    <property type="entry name" value="MFS_sugar_transport-like"/>
</dbReference>
<evidence type="ECO:0000256" key="5">
    <source>
        <dbReference type="ARBA" id="ARBA00022989"/>
    </source>
</evidence>
<dbReference type="EMBL" id="HG970333">
    <property type="protein sequence ID" value="CEF78333.1"/>
    <property type="molecule type" value="Genomic_DNA"/>
</dbReference>
<sequence length="565" mass="61090">MARAMGWHKPENFAGSSIRAILVGLFVSSGGLLFGYDVGVINGILAMDVFQNDFATDQTCRDENDHIDLCPIDSSLIVAILSGGAVVGSILAAPAGDSIGRRKTLFLAVVTFCIGAIFQVCAQATPMLLVGRALAGVAVGATSVLVPLYQSETAPKWIRGSIICAYQLSITVGILGATIINVITSGMNSAAAYRIPLGLQLVPGVILAFGIMLLPETPRFLVKKGRNDDAGISLSRFRRLDITHPALVNELQEIIANHQYEMTLGQDTYRALFTSNSSLGHRTLTGCVLQMLQQLTGINFVMYYGTTFFSRSGVSNPFIINLVMIIVNCVCTIPGLIVIESWGRRKLLMAGALGMAVCQFIIGAVSTANEKSSQDLGNASNMALIVCCAINVFFYASSWGPVTWVVTSEIFPLKLRAKAMSVSTTANWLLNFAVAYAPPFILGRRADAFGLKIFFIWGTFCILAIVFVWFMVYETSRMTLEQIDEMYERVSHAWESPGFNPSWSFQEMHNTGWAANGQAELQSATSTSNNISSSNTEDGGNDRHSIHSNAPPNSATPIANVDFSY</sequence>
<evidence type="ECO:0000313" key="13">
    <source>
        <dbReference type="Proteomes" id="UP000070720"/>
    </source>
</evidence>
<feature type="transmembrane region" description="Helical" evidence="9">
    <location>
        <begin position="74"/>
        <end position="93"/>
    </location>
</feature>
<dbReference type="Proteomes" id="UP000070720">
    <property type="component" value="Chromosome 2"/>
</dbReference>
<reference key="3">
    <citation type="submission" date="2014-02" db="EMBL/GenBank/DDBJ databases">
        <title>A revised Fusarium graminearum genomic reference sequence using whole shotgun re-sequencing.</title>
        <authorList>
            <person name="King R."/>
            <person name="Urban M."/>
            <person name="Hassani-Pak K."/>
            <person name="Hammond-Kosack K."/>
        </authorList>
    </citation>
    <scope>NUCLEOTIDE SEQUENCE</scope>
    <source>
        <strain>PH-1</strain>
    </source>
</reference>
<evidence type="ECO:0000256" key="3">
    <source>
        <dbReference type="ARBA" id="ARBA00022448"/>
    </source>
</evidence>
<feature type="transmembrane region" description="Helical" evidence="9">
    <location>
        <begin position="453"/>
        <end position="473"/>
    </location>
</feature>
<reference evidence="12 13" key="1">
    <citation type="journal article" date="2007" name="Science">
        <title>The Fusarium graminearum genome reveals a link between localized polymorphism and pathogen specialization.</title>
        <authorList>
            <person name="Cuomo C.A."/>
            <person name="Gueldener U."/>
            <person name="Xu J.-R."/>
            <person name="Trail F."/>
            <person name="Turgeon B.G."/>
            <person name="Di Pietro A."/>
            <person name="Walton J.D."/>
            <person name="Ma L.-J."/>
            <person name="Baker S.E."/>
            <person name="Rep M."/>
            <person name="Adam G."/>
            <person name="Antoniw J."/>
            <person name="Baldwin T."/>
            <person name="Calvo S.E."/>
            <person name="Chang Y.-L."/>
            <person name="DeCaprio D."/>
            <person name="Gale L.R."/>
            <person name="Gnerre S."/>
            <person name="Goswami R.S."/>
            <person name="Hammond-Kosack K."/>
            <person name="Harris L.J."/>
            <person name="Hilburn K."/>
            <person name="Kennell J.C."/>
            <person name="Kroken S."/>
            <person name="Magnuson J.K."/>
            <person name="Mannhaupt G."/>
            <person name="Mauceli E.W."/>
            <person name="Mewes H.-W."/>
            <person name="Mitterbauer R."/>
            <person name="Muehlbauer G."/>
            <person name="Muensterkoetter M."/>
            <person name="Nelson D."/>
            <person name="O'Donnell K."/>
            <person name="Ouellet T."/>
            <person name="Qi W."/>
            <person name="Quesneville H."/>
            <person name="Roncero M.I.G."/>
            <person name="Seong K.-Y."/>
            <person name="Tetko I.V."/>
            <person name="Urban M."/>
            <person name="Waalwijk C."/>
            <person name="Ward T.J."/>
            <person name="Yao J."/>
            <person name="Birren B.W."/>
            <person name="Kistler H.C."/>
        </authorList>
    </citation>
    <scope>NUCLEOTIDE SEQUENCE [LARGE SCALE GENOMIC DNA]</scope>
    <source>
        <strain evidence="13">ATCC MYA-4620 / CBS 123657 / FGSC 9075 / NRRL 31084 / PH-1</strain>
        <strain evidence="12">PH-1 / ATCC MYA-4620 / FGSC 9075 / NRRL 31084</strain>
    </source>
</reference>
<dbReference type="VEuPathDB" id="FungiDB:FGRAMPH1_01G13059"/>
<feature type="compositionally biased region" description="Low complexity" evidence="8">
    <location>
        <begin position="524"/>
        <end position="536"/>
    </location>
</feature>
<feature type="transmembrane region" description="Helical" evidence="9">
    <location>
        <begin position="195"/>
        <end position="214"/>
    </location>
</feature>
<evidence type="ECO:0000256" key="8">
    <source>
        <dbReference type="SAM" id="MobiDB-lite"/>
    </source>
</evidence>
<feature type="compositionally biased region" description="Polar residues" evidence="8">
    <location>
        <begin position="547"/>
        <end position="557"/>
    </location>
</feature>
<accession>V6R645</accession>
<comment type="similarity">
    <text evidence="2 7">Belongs to the major facilitator superfamily. Sugar transporter (TC 2.A.1.1) family.</text>
</comment>
<dbReference type="InterPro" id="IPR005829">
    <property type="entry name" value="Sugar_transporter_CS"/>
</dbReference>
<feature type="transmembrane region" description="Helical" evidence="9">
    <location>
        <begin position="419"/>
        <end position="441"/>
    </location>
</feature>
<dbReference type="eggNOG" id="KOG0254">
    <property type="taxonomic scope" value="Eukaryota"/>
</dbReference>
<dbReference type="Gene3D" id="1.20.1250.20">
    <property type="entry name" value="MFS general substrate transporter like domains"/>
    <property type="match status" value="1"/>
</dbReference>
<evidence type="ECO:0000313" key="12">
    <source>
        <dbReference type="EnsemblFungi" id="CEF78333"/>
    </source>
</evidence>
<dbReference type="PRINTS" id="PR00171">
    <property type="entry name" value="SUGRTRNSPORT"/>
</dbReference>
<dbReference type="InterPro" id="IPR036259">
    <property type="entry name" value="MFS_trans_sf"/>
</dbReference>
<keyword evidence="5 9" id="KW-1133">Transmembrane helix</keyword>
<evidence type="ECO:0000256" key="1">
    <source>
        <dbReference type="ARBA" id="ARBA00004141"/>
    </source>
</evidence>
<evidence type="ECO:0000256" key="7">
    <source>
        <dbReference type="RuleBase" id="RU003346"/>
    </source>
</evidence>
<dbReference type="OrthoDB" id="6612291at2759"/>
<dbReference type="GO" id="GO:0005351">
    <property type="term" value="F:carbohydrate:proton symporter activity"/>
    <property type="evidence" value="ECO:0007669"/>
    <property type="project" value="TreeGrafter"/>
</dbReference>
<name>V6R645_GIBZE</name>
<dbReference type="PANTHER" id="PTHR48022:SF40">
    <property type="entry name" value="MAJOR FACILITATOR SUPERFAMILY (MFS) PROFILE DOMAIN-CONTAINING PROTEIN"/>
    <property type="match status" value="1"/>
</dbReference>
<evidence type="ECO:0000256" key="4">
    <source>
        <dbReference type="ARBA" id="ARBA00022692"/>
    </source>
</evidence>
<keyword evidence="4 9" id="KW-0812">Transmembrane</keyword>
<comment type="subcellular location">
    <subcellularLocation>
        <location evidence="1">Membrane</location>
        <topology evidence="1">Multi-pass membrane protein</topology>
    </subcellularLocation>
</comment>
<keyword evidence="13" id="KW-1185">Reference proteome</keyword>
<dbReference type="RefSeq" id="XP_011322198.1">
    <property type="nucleotide sequence ID" value="XM_011323896.1"/>
</dbReference>
<feature type="transmembrane region" description="Helical" evidence="9">
    <location>
        <begin position="21"/>
        <end position="45"/>
    </location>
</feature>
<dbReference type="Pfam" id="PF00083">
    <property type="entry name" value="Sugar_tr"/>
    <property type="match status" value="1"/>
</dbReference>
<organism evidence="12">
    <name type="scientific">Gibberella zeae (strain ATCC MYA-4620 / CBS 123657 / FGSC 9075 / NRRL 31084 / PH-1)</name>
    <name type="common">Wheat head blight fungus</name>
    <name type="synonym">Fusarium graminearum</name>
    <dbReference type="NCBI Taxonomy" id="229533"/>
    <lineage>
        <taxon>Eukaryota</taxon>
        <taxon>Fungi</taxon>
        <taxon>Dikarya</taxon>
        <taxon>Ascomycota</taxon>
        <taxon>Pezizomycotina</taxon>
        <taxon>Sordariomycetes</taxon>
        <taxon>Hypocreomycetidae</taxon>
        <taxon>Hypocreales</taxon>
        <taxon>Nectriaceae</taxon>
        <taxon>Fusarium</taxon>
    </lineage>
</organism>
<dbReference type="HOGENOM" id="CLU_001265_30_1_1"/>
<feature type="transmembrane region" description="Helical" evidence="9">
    <location>
        <begin position="105"/>
        <end position="125"/>
    </location>
</feature>
<dbReference type="KEGG" id="fgr:FGSG_03512"/>
<reference evidence="12 13" key="2">
    <citation type="journal article" date="2010" name="Nature">
        <title>Comparative genomics reveals mobile pathogenicity chromosomes in Fusarium.</title>
        <authorList>
            <person name="Ma L.J."/>
            <person name="van der Does H.C."/>
            <person name="Borkovich K.A."/>
            <person name="Coleman J.J."/>
            <person name="Daboussi M.J."/>
            <person name="Di Pietro A."/>
            <person name="Dufresne M."/>
            <person name="Freitag M."/>
            <person name="Grabherr M."/>
            <person name="Henrissat B."/>
            <person name="Houterman P.M."/>
            <person name="Kang S."/>
            <person name="Shim W.B."/>
            <person name="Woloshuk C."/>
            <person name="Xie X."/>
            <person name="Xu J.R."/>
            <person name="Antoniw J."/>
            <person name="Baker S.E."/>
            <person name="Bluhm B.H."/>
            <person name="Breakspear A."/>
            <person name="Brown D.W."/>
            <person name="Butchko R.A."/>
            <person name="Chapman S."/>
            <person name="Coulson R."/>
            <person name="Coutinho P.M."/>
            <person name="Danchin E.G."/>
            <person name="Diener A."/>
            <person name="Gale L.R."/>
            <person name="Gardiner D.M."/>
            <person name="Goff S."/>
            <person name="Hammond-Kosack K.E."/>
            <person name="Hilburn K."/>
            <person name="Hua-Van A."/>
            <person name="Jonkers W."/>
            <person name="Kazan K."/>
            <person name="Kodira C.D."/>
            <person name="Koehrsen M."/>
            <person name="Kumar L."/>
            <person name="Lee Y.H."/>
            <person name="Li L."/>
            <person name="Manners J.M."/>
            <person name="Miranda-Saavedra D."/>
            <person name="Mukherjee M."/>
            <person name="Park G."/>
            <person name="Park J."/>
            <person name="Park S.Y."/>
            <person name="Proctor R.H."/>
            <person name="Regev A."/>
            <person name="Ruiz-Roldan M.C."/>
            <person name="Sain D."/>
            <person name="Sakthikumar S."/>
            <person name="Sykes S."/>
            <person name="Schwartz D.C."/>
            <person name="Turgeon B.G."/>
            <person name="Wapinski I."/>
            <person name="Yoder O."/>
            <person name="Young S."/>
            <person name="Zeng Q."/>
            <person name="Zhou S."/>
            <person name="Galagan J."/>
            <person name="Cuomo C.A."/>
            <person name="Kistler H.C."/>
            <person name="Rep M."/>
        </authorList>
    </citation>
    <scope>GENOME REANNOTATION</scope>
    <source>
        <strain evidence="13">ATCC MYA-4620 / CBS 123657 / FGSC 9075 / NRRL 31084 / PH-1</strain>
        <strain evidence="12">PH-1 / ATCC MYA-4620 / FGSC 9075 / NRRL 31084</strain>
    </source>
</reference>
<evidence type="ECO:0000256" key="9">
    <source>
        <dbReference type="SAM" id="Phobius"/>
    </source>
</evidence>
<dbReference type="SUPFAM" id="SSF103473">
    <property type="entry name" value="MFS general substrate transporter"/>
    <property type="match status" value="1"/>
</dbReference>
<dbReference type="PROSITE" id="PS00216">
    <property type="entry name" value="SUGAR_TRANSPORT_1"/>
    <property type="match status" value="1"/>
</dbReference>
<feature type="domain" description="Major facilitator superfamily (MFS) profile" evidence="10">
    <location>
        <begin position="23"/>
        <end position="476"/>
    </location>
</feature>